<dbReference type="RefSeq" id="WP_145168439.1">
    <property type="nucleotide sequence ID" value="NZ_CP036525.1"/>
</dbReference>
<sequence>MNHRILIVGGGVVGLSLAWELAQRGQSVTLVERDKVGKATSWAAAGILPPANLAKATDPIDQLRGLSHQLFPQWARRLESITGIDPGFRRCGGWYLADTPGERASMVGMTGYWDGLDIRCEPVDPQEVARREPAIARWIGRQTDAGRPAAAAWWVPDEHQVRAPHYLQALAKACQQCGVTFVEDSTVDDLRSSDQSSAARCNGQWLEADAIVVCGGSWTGRVAEMLQLQQSIVPIRGQIVLLKTDKPRLSSIVNVGHRYVMCRDDGSTLIGSCEEEVGFQPGTDEATLDMLRSFAIDLVPELESATFVKAWSGYRPLTFDGFPMIGKVPDHPNLYVASGHFRSGLHLSPGTAVALADVITQQKPAIDLSTFRVGKQQSHTPQR</sequence>
<evidence type="ECO:0000313" key="6">
    <source>
        <dbReference type="Proteomes" id="UP000318538"/>
    </source>
</evidence>
<dbReference type="Gene3D" id="3.30.9.10">
    <property type="entry name" value="D-Amino Acid Oxidase, subunit A, domain 2"/>
    <property type="match status" value="1"/>
</dbReference>
<dbReference type="KEGG" id="rlc:K227x_10520"/>
<dbReference type="NCBIfam" id="TIGR02352">
    <property type="entry name" value="thiamin_ThiO"/>
    <property type="match status" value="1"/>
</dbReference>
<evidence type="ECO:0000313" key="5">
    <source>
        <dbReference type="EMBL" id="QDT02674.1"/>
    </source>
</evidence>
<dbReference type="GO" id="GO:0050660">
    <property type="term" value="F:flavin adenine dinucleotide binding"/>
    <property type="evidence" value="ECO:0007669"/>
    <property type="project" value="InterPro"/>
</dbReference>
<keyword evidence="2" id="KW-0784">Thiamine biosynthesis</keyword>
<dbReference type="UniPathway" id="UPA00060"/>
<name>A0A517N6A9_9BACT</name>
<dbReference type="InterPro" id="IPR006076">
    <property type="entry name" value="FAD-dep_OxRdtase"/>
</dbReference>
<reference evidence="5 6" key="1">
    <citation type="submission" date="2019-02" db="EMBL/GenBank/DDBJ databases">
        <title>Deep-cultivation of Planctomycetes and their phenomic and genomic characterization uncovers novel biology.</title>
        <authorList>
            <person name="Wiegand S."/>
            <person name="Jogler M."/>
            <person name="Boedeker C."/>
            <person name="Pinto D."/>
            <person name="Vollmers J."/>
            <person name="Rivas-Marin E."/>
            <person name="Kohn T."/>
            <person name="Peeters S.H."/>
            <person name="Heuer A."/>
            <person name="Rast P."/>
            <person name="Oberbeckmann S."/>
            <person name="Bunk B."/>
            <person name="Jeske O."/>
            <person name="Meyerdierks A."/>
            <person name="Storesund J.E."/>
            <person name="Kallscheuer N."/>
            <person name="Luecker S."/>
            <person name="Lage O.M."/>
            <person name="Pohl T."/>
            <person name="Merkel B.J."/>
            <person name="Hornburger P."/>
            <person name="Mueller R.-W."/>
            <person name="Bruemmer F."/>
            <person name="Labrenz M."/>
            <person name="Spormann A.M."/>
            <person name="Op den Camp H."/>
            <person name="Overmann J."/>
            <person name="Amann R."/>
            <person name="Jetten M.S.M."/>
            <person name="Mascher T."/>
            <person name="Medema M.H."/>
            <person name="Devos D.P."/>
            <person name="Kaster A.-K."/>
            <person name="Ovreas L."/>
            <person name="Rohde M."/>
            <person name="Galperin M.Y."/>
            <person name="Jogler C."/>
        </authorList>
    </citation>
    <scope>NUCLEOTIDE SEQUENCE [LARGE SCALE GENOMIC DNA]</scope>
    <source>
        <strain evidence="5 6">K22_7</strain>
    </source>
</reference>
<dbReference type="PANTHER" id="PTHR13847:SF289">
    <property type="entry name" value="GLYCINE OXIDASE"/>
    <property type="match status" value="1"/>
</dbReference>
<evidence type="ECO:0000256" key="2">
    <source>
        <dbReference type="ARBA" id="ARBA00022977"/>
    </source>
</evidence>
<protein>
    <submittedName>
        <fullName evidence="5">Hydrogen cyanide synthase subunit HcnC</fullName>
        <ecNumber evidence="5">1.4.99.5</ecNumber>
    </submittedName>
</protein>
<feature type="domain" description="FAD dependent oxidoreductase" evidence="4">
    <location>
        <begin position="4"/>
        <end position="357"/>
    </location>
</feature>
<evidence type="ECO:0000259" key="4">
    <source>
        <dbReference type="Pfam" id="PF01266"/>
    </source>
</evidence>
<dbReference type="GO" id="GO:0005737">
    <property type="term" value="C:cytoplasm"/>
    <property type="evidence" value="ECO:0007669"/>
    <property type="project" value="TreeGrafter"/>
</dbReference>
<dbReference type="GO" id="GO:0050622">
    <property type="term" value="F:glycine dehydrogenase (cyanide-forming) activity"/>
    <property type="evidence" value="ECO:0007669"/>
    <property type="project" value="UniProtKB-EC"/>
</dbReference>
<dbReference type="OrthoDB" id="9794226at2"/>
<dbReference type="SUPFAM" id="SSF51905">
    <property type="entry name" value="FAD/NAD(P)-binding domain"/>
    <property type="match status" value="1"/>
</dbReference>
<gene>
    <name evidence="5" type="primary">hcnC</name>
    <name evidence="5" type="ORF">K227x_10520</name>
</gene>
<dbReference type="SUPFAM" id="SSF54373">
    <property type="entry name" value="FAD-linked reductases, C-terminal domain"/>
    <property type="match status" value="1"/>
</dbReference>
<dbReference type="Gene3D" id="3.50.50.60">
    <property type="entry name" value="FAD/NAD(P)-binding domain"/>
    <property type="match status" value="1"/>
</dbReference>
<dbReference type="EC" id="1.4.99.5" evidence="5"/>
<dbReference type="InterPro" id="IPR036188">
    <property type="entry name" value="FAD/NAD-bd_sf"/>
</dbReference>
<keyword evidence="3 5" id="KW-0560">Oxidoreductase</keyword>
<dbReference type="InterPro" id="IPR012727">
    <property type="entry name" value="Gly_oxidase_ThiO"/>
</dbReference>
<dbReference type="EMBL" id="CP036525">
    <property type="protein sequence ID" value="QDT02674.1"/>
    <property type="molecule type" value="Genomic_DNA"/>
</dbReference>
<evidence type="ECO:0000256" key="1">
    <source>
        <dbReference type="ARBA" id="ARBA00004948"/>
    </source>
</evidence>
<dbReference type="Proteomes" id="UP000318538">
    <property type="component" value="Chromosome"/>
</dbReference>
<dbReference type="PANTHER" id="PTHR13847">
    <property type="entry name" value="SARCOSINE DEHYDROGENASE-RELATED"/>
    <property type="match status" value="1"/>
</dbReference>
<keyword evidence="6" id="KW-1185">Reference proteome</keyword>
<dbReference type="Pfam" id="PF01266">
    <property type="entry name" value="DAO"/>
    <property type="match status" value="1"/>
</dbReference>
<comment type="pathway">
    <text evidence="1">Cofactor biosynthesis; thiamine diphosphate biosynthesis.</text>
</comment>
<accession>A0A517N6A9</accession>
<dbReference type="GO" id="GO:0009228">
    <property type="term" value="P:thiamine biosynthetic process"/>
    <property type="evidence" value="ECO:0007669"/>
    <property type="project" value="UniProtKB-KW"/>
</dbReference>
<evidence type="ECO:0000256" key="3">
    <source>
        <dbReference type="ARBA" id="ARBA00023002"/>
    </source>
</evidence>
<dbReference type="GO" id="GO:0009229">
    <property type="term" value="P:thiamine diphosphate biosynthetic process"/>
    <property type="evidence" value="ECO:0007669"/>
    <property type="project" value="UniProtKB-UniPathway"/>
</dbReference>
<proteinExistence type="predicted"/>
<organism evidence="5 6">
    <name type="scientific">Rubripirellula lacrimiformis</name>
    <dbReference type="NCBI Taxonomy" id="1930273"/>
    <lineage>
        <taxon>Bacteria</taxon>
        <taxon>Pseudomonadati</taxon>
        <taxon>Planctomycetota</taxon>
        <taxon>Planctomycetia</taxon>
        <taxon>Pirellulales</taxon>
        <taxon>Pirellulaceae</taxon>
        <taxon>Rubripirellula</taxon>
    </lineage>
</organism>
<dbReference type="AlphaFoldDB" id="A0A517N6A9"/>